<sequence>MIYLDNSATTPVDPEVLNAFVKVNENFWGNPSSLHAFGARAEQLLIQSEKQVLSLLNAKQHKVIFTSGATESNNLAIRGLCHAYKNRGRHIITTPVEHASVHETIEELEAEGFRVTYIDVKGSNADIVKQIQEAICEDTILISCMHVNNEMGMVFPIYEIGQLLKKYPKVKFHVDAVQSVGKIPVDIDKMNIDLLSLSAHKFHGLKGSGALIVNQYLSLTPEITGGHQMYGLRSGTINVAGAVALAKALRLAIEPLQTNYQHVKQLFDHTMNELRKIDGVVVNSNHEHQTPYIINFAAAPIKGETLVHALEEYDVYISAKSACSSKSATASRILLALGISDEVAQESVRVSFSNLSTMEEVDRLIKALKIVVAQLKH</sequence>
<dbReference type="EMBL" id="CP071249">
    <property type="protein sequence ID" value="UUF05952.1"/>
    <property type="molecule type" value="Genomic_DNA"/>
</dbReference>
<evidence type="ECO:0000256" key="4">
    <source>
        <dbReference type="ARBA" id="ARBA00022898"/>
    </source>
</evidence>
<dbReference type="InterPro" id="IPR015422">
    <property type="entry name" value="PyrdxlP-dep_Trfase_small"/>
</dbReference>
<dbReference type="InterPro" id="IPR015424">
    <property type="entry name" value="PyrdxlP-dep_Trfase"/>
</dbReference>
<evidence type="ECO:0000313" key="12">
    <source>
        <dbReference type="Proteomes" id="UP001058072"/>
    </source>
</evidence>
<evidence type="ECO:0000256" key="7">
    <source>
        <dbReference type="RuleBase" id="RU004504"/>
    </source>
</evidence>
<evidence type="ECO:0000256" key="3">
    <source>
        <dbReference type="ARBA" id="ARBA00022723"/>
    </source>
</evidence>
<evidence type="ECO:0000259" key="8">
    <source>
        <dbReference type="Pfam" id="PF00266"/>
    </source>
</evidence>
<dbReference type="SUPFAM" id="SSF53383">
    <property type="entry name" value="PLP-dependent transferases"/>
    <property type="match status" value="1"/>
</dbReference>
<comment type="similarity">
    <text evidence="2">Belongs to the class-V pyridoxal-phosphate-dependent aminotransferase family. NifS/IscS subfamily.</text>
</comment>
<dbReference type="AlphaFoldDB" id="A0A9Q9CRT9"/>
<dbReference type="GO" id="GO:0046872">
    <property type="term" value="F:metal ion binding"/>
    <property type="evidence" value="ECO:0007669"/>
    <property type="project" value="UniProtKB-KW"/>
</dbReference>
<dbReference type="InterPro" id="IPR016454">
    <property type="entry name" value="Cysteine_dSase"/>
</dbReference>
<dbReference type="InterPro" id="IPR015421">
    <property type="entry name" value="PyrdxlP-dep_Trfase_major"/>
</dbReference>
<dbReference type="PIRSF" id="PIRSF005572">
    <property type="entry name" value="NifS"/>
    <property type="match status" value="1"/>
</dbReference>
<dbReference type="GO" id="GO:0051536">
    <property type="term" value="F:iron-sulfur cluster binding"/>
    <property type="evidence" value="ECO:0007669"/>
    <property type="project" value="UniProtKB-KW"/>
</dbReference>
<evidence type="ECO:0000256" key="6">
    <source>
        <dbReference type="ARBA" id="ARBA00023014"/>
    </source>
</evidence>
<dbReference type="Gene3D" id="3.40.640.10">
    <property type="entry name" value="Type I PLP-dependent aspartate aminotransferase-like (Major domain)"/>
    <property type="match status" value="1"/>
</dbReference>
<dbReference type="PANTHER" id="PTHR11601">
    <property type="entry name" value="CYSTEINE DESULFURYLASE FAMILY MEMBER"/>
    <property type="match status" value="1"/>
</dbReference>
<dbReference type="InterPro" id="IPR000192">
    <property type="entry name" value="Aminotrans_V_dom"/>
</dbReference>
<gene>
    <name evidence="9" type="ORF">J0J69_13105</name>
    <name evidence="10" type="ORF">J0J70_00850</name>
</gene>
<dbReference type="Pfam" id="PF00266">
    <property type="entry name" value="Aminotran_5"/>
    <property type="match status" value="1"/>
</dbReference>
<evidence type="ECO:0000313" key="10">
    <source>
        <dbReference type="EMBL" id="UUF08603.1"/>
    </source>
</evidence>
<keyword evidence="5" id="KW-0408">Iron</keyword>
<keyword evidence="4" id="KW-0663">Pyridoxal phosphate</keyword>
<dbReference type="Proteomes" id="UP001058016">
    <property type="component" value="Chromosome"/>
</dbReference>
<proteinExistence type="inferred from homology"/>
<evidence type="ECO:0000256" key="2">
    <source>
        <dbReference type="ARBA" id="ARBA00006490"/>
    </source>
</evidence>
<dbReference type="GO" id="GO:0003824">
    <property type="term" value="F:catalytic activity"/>
    <property type="evidence" value="ECO:0007669"/>
    <property type="project" value="UniProtKB-ARBA"/>
</dbReference>
<reference evidence="10 11" key="1">
    <citation type="submission" date="2021-03" db="EMBL/GenBank/DDBJ databases">
        <title>Comparative Genomics and Metabolomics in the genus Turicibacter.</title>
        <authorList>
            <person name="Maki J."/>
            <person name="Looft T."/>
        </authorList>
    </citation>
    <scope>NUCLEOTIDE SEQUENCE</scope>
    <source>
        <strain evidence="10">ISU324</strain>
        <strain evidence="9 11">MMM721</strain>
    </source>
</reference>
<dbReference type="RefSeq" id="WP_068759504.1">
    <property type="nucleotide sequence ID" value="NZ_CP071249.1"/>
</dbReference>
<name>A0A9Q9CRT9_9FIRM</name>
<dbReference type="Proteomes" id="UP001058072">
    <property type="component" value="Chromosome"/>
</dbReference>
<dbReference type="EMBL" id="CP071250">
    <property type="protein sequence ID" value="UUF08603.1"/>
    <property type="molecule type" value="Genomic_DNA"/>
</dbReference>
<feature type="domain" description="Aminotransferase class V" evidence="8">
    <location>
        <begin position="2"/>
        <end position="364"/>
    </location>
</feature>
<keyword evidence="11" id="KW-1185">Reference proteome</keyword>
<organism evidence="10 12">
    <name type="scientific">Turicibacter bilis</name>
    <dbReference type="NCBI Taxonomy" id="2735723"/>
    <lineage>
        <taxon>Bacteria</taxon>
        <taxon>Bacillati</taxon>
        <taxon>Bacillota</taxon>
        <taxon>Erysipelotrichia</taxon>
        <taxon>Erysipelotrichales</taxon>
        <taxon>Turicibacteraceae</taxon>
        <taxon>Turicibacter</taxon>
    </lineage>
</organism>
<dbReference type="Gene3D" id="3.90.1150.10">
    <property type="entry name" value="Aspartate Aminotransferase, domain 1"/>
    <property type="match status" value="1"/>
</dbReference>
<evidence type="ECO:0000313" key="11">
    <source>
        <dbReference type="Proteomes" id="UP001058016"/>
    </source>
</evidence>
<keyword evidence="3" id="KW-0479">Metal-binding</keyword>
<dbReference type="PROSITE" id="PS00595">
    <property type="entry name" value="AA_TRANSFER_CLASS_5"/>
    <property type="match status" value="1"/>
</dbReference>
<protein>
    <submittedName>
        <fullName evidence="10">Cysteine desulfurase</fullName>
    </submittedName>
</protein>
<evidence type="ECO:0000313" key="9">
    <source>
        <dbReference type="EMBL" id="UUF05952.1"/>
    </source>
</evidence>
<dbReference type="PANTHER" id="PTHR11601:SF50">
    <property type="entry name" value="CYSTEINE DESULFURASE ISCS 2-RELATED"/>
    <property type="match status" value="1"/>
</dbReference>
<dbReference type="InterPro" id="IPR020578">
    <property type="entry name" value="Aminotrans_V_PyrdxlP_BS"/>
</dbReference>
<accession>A0A9Q9CRT9</accession>
<keyword evidence="6" id="KW-0411">Iron-sulfur</keyword>
<dbReference type="NCBIfam" id="NF002806">
    <property type="entry name" value="PRK02948.1"/>
    <property type="match status" value="1"/>
</dbReference>
<evidence type="ECO:0000256" key="5">
    <source>
        <dbReference type="ARBA" id="ARBA00023004"/>
    </source>
</evidence>
<comment type="cofactor">
    <cofactor evidence="1 7">
        <name>pyridoxal 5'-phosphate</name>
        <dbReference type="ChEBI" id="CHEBI:597326"/>
    </cofactor>
</comment>
<evidence type="ECO:0000256" key="1">
    <source>
        <dbReference type="ARBA" id="ARBA00001933"/>
    </source>
</evidence>